<comment type="caution">
    <text evidence="4">The sequence shown here is derived from an EMBL/GenBank/DDBJ whole genome shotgun (WGS) entry which is preliminary data.</text>
</comment>
<comment type="similarity">
    <text evidence="1">Belongs to the Nudix hydrolase family.</text>
</comment>
<feature type="region of interest" description="Disordered" evidence="2">
    <location>
        <begin position="136"/>
        <end position="155"/>
    </location>
</feature>
<protein>
    <submittedName>
        <fullName evidence="4">NUDIX domain-containing protein</fullName>
    </submittedName>
</protein>
<dbReference type="PANTHER" id="PTHR43736:SF1">
    <property type="entry name" value="DIHYDRONEOPTERIN TRIPHOSPHATE DIPHOSPHATASE"/>
    <property type="match status" value="1"/>
</dbReference>
<reference evidence="4 5" key="1">
    <citation type="submission" date="2019-08" db="EMBL/GenBank/DDBJ databases">
        <title>Bacillus genomes from the desert of Cuatro Cienegas, Coahuila.</title>
        <authorList>
            <person name="Olmedo-Alvarez G."/>
        </authorList>
    </citation>
    <scope>NUCLEOTIDE SEQUENCE [LARGE SCALE GENOMIC DNA]</scope>
    <source>
        <strain evidence="4 5">CH98b_3T</strain>
    </source>
</reference>
<organism evidence="4 5">
    <name type="scientific">Sutcliffiella horikoshii</name>
    <dbReference type="NCBI Taxonomy" id="79883"/>
    <lineage>
        <taxon>Bacteria</taxon>
        <taxon>Bacillati</taxon>
        <taxon>Bacillota</taxon>
        <taxon>Bacilli</taxon>
        <taxon>Bacillales</taxon>
        <taxon>Bacillaceae</taxon>
        <taxon>Sutcliffiella</taxon>
    </lineage>
</organism>
<proteinExistence type="inferred from homology"/>
<dbReference type="CDD" id="cd02883">
    <property type="entry name" value="NUDIX_Hydrolase"/>
    <property type="match status" value="1"/>
</dbReference>
<dbReference type="Proteomes" id="UP000324517">
    <property type="component" value="Unassembled WGS sequence"/>
</dbReference>
<dbReference type="PROSITE" id="PS51462">
    <property type="entry name" value="NUDIX"/>
    <property type="match status" value="1"/>
</dbReference>
<sequence length="155" mass="17988">MFFINVEGAVYRGDKWLMIERSHKEEHAGEMLSFVGGTVDPEGASSNILERTLRRELMEEVGISVHDNMTYVRNTSFVLPDGREVVDIVFLCEWQSGEPYSKSPDEVEAVHWMTTDEIINHPQTEAYLHDNIREADRLRNLPKQSTNEQETYRSR</sequence>
<evidence type="ECO:0000313" key="4">
    <source>
        <dbReference type="EMBL" id="TYS74245.1"/>
    </source>
</evidence>
<evidence type="ECO:0000256" key="1">
    <source>
        <dbReference type="ARBA" id="ARBA00005582"/>
    </source>
</evidence>
<feature type="domain" description="Nudix hydrolase" evidence="3">
    <location>
        <begin position="1"/>
        <end position="140"/>
    </location>
</feature>
<dbReference type="InterPro" id="IPR000086">
    <property type="entry name" value="NUDIX_hydrolase_dom"/>
</dbReference>
<dbReference type="OrthoDB" id="3531896at2"/>
<dbReference type="PANTHER" id="PTHR43736">
    <property type="entry name" value="ADP-RIBOSE PYROPHOSPHATASE"/>
    <property type="match status" value="1"/>
</dbReference>
<dbReference type="InterPro" id="IPR015797">
    <property type="entry name" value="NUDIX_hydrolase-like_dom_sf"/>
</dbReference>
<evidence type="ECO:0000256" key="2">
    <source>
        <dbReference type="SAM" id="MobiDB-lite"/>
    </source>
</evidence>
<dbReference type="AlphaFoldDB" id="A0A5D4TG42"/>
<evidence type="ECO:0000313" key="5">
    <source>
        <dbReference type="Proteomes" id="UP000324517"/>
    </source>
</evidence>
<accession>A0A5D4TG42</accession>
<evidence type="ECO:0000259" key="3">
    <source>
        <dbReference type="PROSITE" id="PS51462"/>
    </source>
</evidence>
<name>A0A5D4TG42_9BACI</name>
<gene>
    <name evidence="4" type="ORF">FZC75_00630</name>
</gene>
<dbReference type="EMBL" id="VTET01000001">
    <property type="protein sequence ID" value="TYS74245.1"/>
    <property type="molecule type" value="Genomic_DNA"/>
</dbReference>
<dbReference type="Gene3D" id="3.90.79.10">
    <property type="entry name" value="Nucleoside Triphosphate Pyrophosphohydrolase"/>
    <property type="match status" value="1"/>
</dbReference>
<dbReference type="SUPFAM" id="SSF55811">
    <property type="entry name" value="Nudix"/>
    <property type="match status" value="1"/>
</dbReference>
<dbReference type="Pfam" id="PF00293">
    <property type="entry name" value="NUDIX"/>
    <property type="match status" value="1"/>
</dbReference>
<dbReference type="RefSeq" id="WP_148978087.1">
    <property type="nucleotide sequence ID" value="NZ_JBNILM010000001.1"/>
</dbReference>